<evidence type="ECO:0000256" key="1">
    <source>
        <dbReference type="SAM" id="MobiDB-lite"/>
    </source>
</evidence>
<sequence>MSSKNKGKRGGHNNSTANVHTANSIRDSEQKRKTVFKTVLDSPFTVKWKAHDIPRGPATYI</sequence>
<comment type="caution">
    <text evidence="2">The sequence shown here is derived from an EMBL/GenBank/DDBJ whole genome shotgun (WGS) entry which is preliminary data.</text>
</comment>
<reference evidence="2" key="1">
    <citation type="submission" date="2021-06" db="EMBL/GenBank/DDBJ databases">
        <authorList>
            <person name="Kallberg Y."/>
            <person name="Tangrot J."/>
            <person name="Rosling A."/>
        </authorList>
    </citation>
    <scope>NUCLEOTIDE SEQUENCE</scope>
    <source>
        <strain evidence="2">AZ414A</strain>
    </source>
</reference>
<gene>
    <name evidence="2" type="ORF">DEBURN_LOCUS7063</name>
</gene>
<dbReference type="EMBL" id="CAJVPK010000802">
    <property type="protein sequence ID" value="CAG8550267.1"/>
    <property type="molecule type" value="Genomic_DNA"/>
</dbReference>
<feature type="region of interest" description="Disordered" evidence="1">
    <location>
        <begin position="1"/>
        <end position="32"/>
    </location>
</feature>
<evidence type="ECO:0000313" key="3">
    <source>
        <dbReference type="Proteomes" id="UP000789706"/>
    </source>
</evidence>
<feature type="compositionally biased region" description="Basic residues" evidence="1">
    <location>
        <begin position="1"/>
        <end position="11"/>
    </location>
</feature>
<dbReference type="AlphaFoldDB" id="A0A9N9FNM2"/>
<evidence type="ECO:0000313" key="2">
    <source>
        <dbReference type="EMBL" id="CAG8550267.1"/>
    </source>
</evidence>
<accession>A0A9N9FNM2</accession>
<keyword evidence="3" id="KW-1185">Reference proteome</keyword>
<dbReference type="Proteomes" id="UP000789706">
    <property type="component" value="Unassembled WGS sequence"/>
</dbReference>
<organism evidence="2 3">
    <name type="scientific">Diversispora eburnea</name>
    <dbReference type="NCBI Taxonomy" id="1213867"/>
    <lineage>
        <taxon>Eukaryota</taxon>
        <taxon>Fungi</taxon>
        <taxon>Fungi incertae sedis</taxon>
        <taxon>Mucoromycota</taxon>
        <taxon>Glomeromycotina</taxon>
        <taxon>Glomeromycetes</taxon>
        <taxon>Diversisporales</taxon>
        <taxon>Diversisporaceae</taxon>
        <taxon>Diversispora</taxon>
    </lineage>
</organism>
<protein>
    <submittedName>
        <fullName evidence="2">4234_t:CDS:1</fullName>
    </submittedName>
</protein>
<name>A0A9N9FNM2_9GLOM</name>
<feature type="compositionally biased region" description="Polar residues" evidence="1">
    <location>
        <begin position="12"/>
        <end position="25"/>
    </location>
</feature>
<dbReference type="OrthoDB" id="20109at2759"/>
<proteinExistence type="predicted"/>